<evidence type="ECO:0000259" key="4">
    <source>
        <dbReference type="Pfam" id="PF02441"/>
    </source>
</evidence>
<dbReference type="InterPro" id="IPR036551">
    <property type="entry name" value="Flavin_trans-like"/>
</dbReference>
<evidence type="ECO:0000256" key="3">
    <source>
        <dbReference type="SAM" id="MobiDB-lite"/>
    </source>
</evidence>
<dbReference type="SUPFAM" id="SSF52507">
    <property type="entry name" value="Homo-oligomeric flavin-containing Cys decarboxylases, HFCD"/>
    <property type="match status" value="1"/>
</dbReference>
<dbReference type="GO" id="GO:0004633">
    <property type="term" value="F:phosphopantothenoylcysteine decarboxylase activity"/>
    <property type="evidence" value="ECO:0007669"/>
    <property type="project" value="TreeGrafter"/>
</dbReference>
<gene>
    <name evidence="5" type="ORF">PLBR_LOCUS7019</name>
</gene>
<dbReference type="PANTHER" id="PTHR14359:SF6">
    <property type="entry name" value="PHOSPHOPANTOTHENOYLCYSTEINE DECARBOXYLASE"/>
    <property type="match status" value="1"/>
</dbReference>
<dbReference type="Pfam" id="PF02441">
    <property type="entry name" value="Flavoprotein"/>
    <property type="match status" value="1"/>
</dbReference>
<name>A0A3P3YI35_PLABS</name>
<evidence type="ECO:0000256" key="2">
    <source>
        <dbReference type="ARBA" id="ARBA00038350"/>
    </source>
</evidence>
<evidence type="ECO:0000313" key="5">
    <source>
        <dbReference type="EMBL" id="SPQ99804.1"/>
    </source>
</evidence>
<organism evidence="5 6">
    <name type="scientific">Plasmodiophora brassicae</name>
    <name type="common">Clubroot disease agent</name>
    <dbReference type="NCBI Taxonomy" id="37360"/>
    <lineage>
        <taxon>Eukaryota</taxon>
        <taxon>Sar</taxon>
        <taxon>Rhizaria</taxon>
        <taxon>Endomyxa</taxon>
        <taxon>Phytomyxea</taxon>
        <taxon>Plasmodiophorida</taxon>
        <taxon>Plasmodiophoridae</taxon>
        <taxon>Plasmodiophora</taxon>
    </lineage>
</organism>
<keyword evidence="5" id="KW-0496">Mitochondrion</keyword>
<sequence length="286" mass="31095">MVYPTAQTRLWRVVTEAPSSVSQSHSRPTRPHPTRRNLDNALLLSPSPPFIGEAGPGTSSPLAACIQSRRVCARTTVVMASDRRPRILFGLSASVACIQARAILSRLGEFADVRVVVTSNAVRFLTGDAALPASATVLDDDDEWKSYEKRGDPVLHIELRKWADLLVIAPISANTLSKIANGMADNLLTCIARAWQMKAKPFIVAPAMNTGMWEHPVTASHVDQLRAWEVEIVPPVAKTLICGDYGLGAMATVDSIVEAVHASLRQAGLLSSPKRRRLIRPDNVLK</sequence>
<comment type="similarity">
    <text evidence="2">Belongs to the HFCD (homooligomeric flavin containing Cys decarboxylase) superfamily.</text>
</comment>
<feature type="region of interest" description="Disordered" evidence="3">
    <location>
        <begin position="17"/>
        <end position="37"/>
    </location>
</feature>
<dbReference type="AlphaFoldDB" id="A0A3P3YI35"/>
<evidence type="ECO:0000256" key="1">
    <source>
        <dbReference type="ARBA" id="ARBA00022993"/>
    </source>
</evidence>
<dbReference type="PANTHER" id="PTHR14359">
    <property type="entry name" value="HOMO-OLIGOMERIC FLAVIN CONTAINING CYS DECARBOXYLASE FAMILY"/>
    <property type="match status" value="1"/>
</dbReference>
<dbReference type="EMBL" id="OVEO01000012">
    <property type="protein sequence ID" value="SPQ99804.1"/>
    <property type="molecule type" value="Genomic_DNA"/>
</dbReference>
<dbReference type="GO" id="GO:0015937">
    <property type="term" value="P:coenzyme A biosynthetic process"/>
    <property type="evidence" value="ECO:0007669"/>
    <property type="project" value="UniProtKB-KW"/>
</dbReference>
<dbReference type="GO" id="GO:0010181">
    <property type="term" value="F:FMN binding"/>
    <property type="evidence" value="ECO:0007669"/>
    <property type="project" value="TreeGrafter"/>
</dbReference>
<keyword evidence="1" id="KW-0173">Coenzyme A biosynthesis</keyword>
<dbReference type="InterPro" id="IPR003382">
    <property type="entry name" value="Flavoprotein"/>
</dbReference>
<dbReference type="Gene3D" id="3.40.50.1950">
    <property type="entry name" value="Flavin prenyltransferase-like"/>
    <property type="match status" value="1"/>
</dbReference>
<proteinExistence type="inferred from homology"/>
<feature type="domain" description="Flavoprotein" evidence="4">
    <location>
        <begin position="86"/>
        <end position="261"/>
    </location>
</feature>
<reference evidence="5 6" key="1">
    <citation type="submission" date="2018-03" db="EMBL/GenBank/DDBJ databases">
        <authorList>
            <person name="Fogelqvist J."/>
        </authorList>
    </citation>
    <scope>NUCLEOTIDE SEQUENCE [LARGE SCALE GENOMIC DNA]</scope>
</reference>
<protein>
    <recommendedName>
        <fullName evidence="4">Flavoprotein domain-containing protein</fullName>
    </recommendedName>
</protein>
<dbReference type="Proteomes" id="UP000290189">
    <property type="component" value="Unassembled WGS sequence"/>
</dbReference>
<accession>A0A3P3YI35</accession>
<dbReference type="GO" id="GO:0071513">
    <property type="term" value="C:phosphopantothenoylcysteine decarboxylase complex"/>
    <property type="evidence" value="ECO:0007669"/>
    <property type="project" value="TreeGrafter"/>
</dbReference>
<geneLocation type="mitochondrion" evidence="5"/>
<evidence type="ECO:0000313" key="6">
    <source>
        <dbReference type="Proteomes" id="UP000290189"/>
    </source>
</evidence>